<proteinExistence type="predicted"/>
<dbReference type="AlphaFoldDB" id="A0A1A8VXD0"/>
<accession>A0A1A8VXD0</accession>
<evidence type="ECO:0000313" key="2">
    <source>
        <dbReference type="EMBL" id="SBS90868.1"/>
    </source>
</evidence>
<sequence length="69" mass="7850">MVTLLVGSSFINELKTLRRLHTTTPALRHPLAHPILFQDFKSNVFANVLKQPSAKCEKDCTFAGETYFR</sequence>
<evidence type="ECO:0000313" key="3">
    <source>
        <dbReference type="Proteomes" id="UP000078546"/>
    </source>
</evidence>
<name>A0A1A8VXD0_PLAOA</name>
<reference evidence="3 4" key="2">
    <citation type="submission" date="2016-05" db="EMBL/GenBank/DDBJ databases">
        <authorList>
            <person name="Naeem Raeece"/>
        </authorList>
    </citation>
    <scope>NUCLEOTIDE SEQUENCE [LARGE SCALE GENOMIC DNA]</scope>
</reference>
<dbReference type="Proteomes" id="UP000078560">
    <property type="component" value="Unassembled WGS sequence"/>
</dbReference>
<organism evidence="1 3">
    <name type="scientific">Plasmodium ovale curtisi</name>
    <dbReference type="NCBI Taxonomy" id="864141"/>
    <lineage>
        <taxon>Eukaryota</taxon>
        <taxon>Sar</taxon>
        <taxon>Alveolata</taxon>
        <taxon>Apicomplexa</taxon>
        <taxon>Aconoidasida</taxon>
        <taxon>Haemosporida</taxon>
        <taxon>Plasmodiidae</taxon>
        <taxon>Plasmodium</taxon>
        <taxon>Plasmodium (Plasmodium)</taxon>
    </lineage>
</organism>
<dbReference type="EMBL" id="FLQU01001000">
    <property type="protein sequence ID" value="SBS90868.1"/>
    <property type="molecule type" value="Genomic_DNA"/>
</dbReference>
<reference evidence="1" key="1">
    <citation type="submission" date="2016-05" db="EMBL/GenBank/DDBJ databases">
        <authorList>
            <person name="Lavstsen T."/>
            <person name="Jespersen J.S."/>
        </authorList>
    </citation>
    <scope>NUCLEOTIDE SEQUENCE [LARGE SCALE GENOMIC DNA]</scope>
</reference>
<evidence type="ECO:0000313" key="4">
    <source>
        <dbReference type="Proteomes" id="UP000078560"/>
    </source>
</evidence>
<evidence type="ECO:0000313" key="1">
    <source>
        <dbReference type="EMBL" id="SBS84017.1"/>
    </source>
</evidence>
<dbReference type="EMBL" id="FLQV01000175">
    <property type="protein sequence ID" value="SBS84017.1"/>
    <property type="molecule type" value="Genomic_DNA"/>
</dbReference>
<protein>
    <submittedName>
        <fullName evidence="1">Uncharacterized protein</fullName>
    </submittedName>
</protein>
<dbReference type="Proteomes" id="UP000078546">
    <property type="component" value="Unassembled WGS sequence"/>
</dbReference>
<gene>
    <name evidence="1" type="ORF">POVCU1_009790</name>
    <name evidence="2" type="ORF">POVCU2_0064090</name>
</gene>